<accession>E0SHG8</accession>
<reference evidence="1 2" key="1">
    <citation type="journal article" date="2011" name="J. Bacteriol.">
        <title>Genome sequence of the plant-pathogenic bacterium Dickeya dadantii 3937.</title>
        <authorList>
            <person name="Glasner J.D."/>
            <person name="Yang C.H."/>
            <person name="Reverchon S."/>
            <person name="Hugouvieux-Cotte-Pattat N."/>
            <person name="Condemine G."/>
            <person name="Bohin J.P."/>
            <person name="Van Gijsegem F."/>
            <person name="Yang S."/>
            <person name="Franza T."/>
            <person name="Expert D."/>
            <person name="Plunkett G. III"/>
            <person name="San Francisco M.J."/>
            <person name="Charkowski A.O."/>
            <person name="Py B."/>
            <person name="Bell K."/>
            <person name="Rauscher L."/>
            <person name="Rodriguez-Palenzuela P."/>
            <person name="Toussaint A."/>
            <person name="Holeva M.C."/>
            <person name="He S.Y."/>
            <person name="Douet V."/>
            <person name="Boccara M."/>
            <person name="Blanco C."/>
            <person name="Toth I."/>
            <person name="Anderson B.D."/>
            <person name="Biehl B.S."/>
            <person name="Mau B."/>
            <person name="Flynn S.M."/>
            <person name="Barras F."/>
            <person name="Lindeberg M."/>
            <person name="Birch P.R."/>
            <person name="Tsuyumu S."/>
            <person name="Shi X."/>
            <person name="Hibbing M."/>
            <person name="Yap M.N."/>
            <person name="Carpentier M."/>
            <person name="Dassa E."/>
            <person name="Umehara M."/>
            <person name="Kim J.F."/>
            <person name="Rusch M."/>
            <person name="Soni P."/>
            <person name="Mayhew G.F."/>
            <person name="Fouts D.E."/>
            <person name="Gill S.R."/>
            <person name="Blattner F.R."/>
            <person name="Keen N.T."/>
            <person name="Perna N.T."/>
        </authorList>
    </citation>
    <scope>NUCLEOTIDE SEQUENCE [LARGE SCALE GENOMIC DNA]</scope>
    <source>
        <strain evidence="1 2">3937</strain>
    </source>
</reference>
<organism evidence="1 2">
    <name type="scientific">Dickeya dadantii (strain 3937)</name>
    <name type="common">Erwinia chrysanthemi (strain 3937)</name>
    <dbReference type="NCBI Taxonomy" id="198628"/>
    <lineage>
        <taxon>Bacteria</taxon>
        <taxon>Pseudomonadati</taxon>
        <taxon>Pseudomonadota</taxon>
        <taxon>Gammaproteobacteria</taxon>
        <taxon>Enterobacterales</taxon>
        <taxon>Pectobacteriaceae</taxon>
        <taxon>Dickeya</taxon>
    </lineage>
</organism>
<dbReference type="AlphaFoldDB" id="E0SHG8"/>
<proteinExistence type="predicted"/>
<dbReference type="KEGG" id="ddd:Dda3937_00767"/>
<dbReference type="Proteomes" id="UP000006859">
    <property type="component" value="Chromosome"/>
</dbReference>
<evidence type="ECO:0000313" key="2">
    <source>
        <dbReference type="Proteomes" id="UP000006859"/>
    </source>
</evidence>
<protein>
    <submittedName>
        <fullName evidence="1">Uncharacterized protein</fullName>
    </submittedName>
</protein>
<dbReference type="EMBL" id="CP002038">
    <property type="protein sequence ID" value="ADM97733.1"/>
    <property type="molecule type" value="Genomic_DNA"/>
</dbReference>
<keyword evidence="2" id="KW-1185">Reference proteome</keyword>
<dbReference type="HOGENOM" id="CLU_2600428_0_0_6"/>
<name>E0SHG8_DICD3</name>
<gene>
    <name evidence="1" type="ordered locus">Dda3937_00767</name>
</gene>
<evidence type="ECO:0000313" key="1">
    <source>
        <dbReference type="EMBL" id="ADM97733.1"/>
    </source>
</evidence>
<sequence length="79" mass="8805">MVATINLAVAINVTMEINVAVAIHVIAAINMLTENKVIAALITHSTNNRFRKKASLAFIPLELKHRQLYFSIYLPNEDS</sequence>